<dbReference type="PANTHER" id="PTHR46277:SF5">
    <property type="entry name" value="RANDOM SLUG PROTEIN 5-LIKE ISOFORM X1"/>
    <property type="match status" value="1"/>
</dbReference>
<dbReference type="Proteomes" id="UP000224567">
    <property type="component" value="Unassembled WGS sequence"/>
</dbReference>
<dbReference type="STRING" id="33114.A0A2G2WQ30"/>
<dbReference type="SUPFAM" id="SSF52087">
    <property type="entry name" value="CRAL/TRIO domain"/>
    <property type="match status" value="1"/>
</dbReference>
<dbReference type="InterPro" id="IPR036865">
    <property type="entry name" value="CRAL-TRIO_dom_sf"/>
</dbReference>
<dbReference type="InterPro" id="IPR011074">
    <property type="entry name" value="CRAL/TRIO_N_dom"/>
</dbReference>
<evidence type="ECO:0000313" key="4">
    <source>
        <dbReference type="Proteomes" id="UP000224567"/>
    </source>
</evidence>
<dbReference type="Pfam" id="PF00650">
    <property type="entry name" value="CRAL_TRIO"/>
    <property type="match status" value="1"/>
</dbReference>
<name>A0A2G2WQ30_CAPBA</name>
<dbReference type="InterPro" id="IPR001251">
    <property type="entry name" value="CRAL-TRIO_dom"/>
</dbReference>
<dbReference type="PANTHER" id="PTHR46277">
    <property type="entry name" value="OS03G0850700 PROTEIN"/>
    <property type="match status" value="1"/>
</dbReference>
<comment type="caution">
    <text evidence="3">The sequence shown here is derived from an EMBL/GenBank/DDBJ whole genome shotgun (WGS) entry which is preliminary data.</text>
</comment>
<dbReference type="OrthoDB" id="1434354at2759"/>
<protein>
    <recommendedName>
        <fullName evidence="2">CRAL-TRIO domain-containing protein</fullName>
    </recommendedName>
</protein>
<gene>
    <name evidence="3" type="ORF">CQW23_11554</name>
</gene>
<dbReference type="InterPro" id="IPR036273">
    <property type="entry name" value="CRAL/TRIO_N_dom_sf"/>
</dbReference>
<evidence type="ECO:0000313" key="3">
    <source>
        <dbReference type="EMBL" id="PHT47346.1"/>
    </source>
</evidence>
<dbReference type="SMART" id="SM00516">
    <property type="entry name" value="SEC14"/>
    <property type="match status" value="1"/>
</dbReference>
<reference evidence="4" key="2">
    <citation type="journal article" date="2017" name="J. Anim. Genet.">
        <title>Multiple reference genome sequences of hot pepper reveal the massive evolution of plant disease resistance genes by retroduplication.</title>
        <authorList>
            <person name="Kim S."/>
            <person name="Park J."/>
            <person name="Yeom S.-I."/>
            <person name="Kim Y.-M."/>
            <person name="Seo E."/>
            <person name="Kim K.-T."/>
            <person name="Kim M.-S."/>
            <person name="Lee J.M."/>
            <person name="Cheong K."/>
            <person name="Shin H.-S."/>
            <person name="Kim S.-B."/>
            <person name="Han K."/>
            <person name="Lee J."/>
            <person name="Park M."/>
            <person name="Lee H.-A."/>
            <person name="Lee H.-Y."/>
            <person name="Lee Y."/>
            <person name="Oh S."/>
            <person name="Lee J.H."/>
            <person name="Choi E."/>
            <person name="Choi E."/>
            <person name="Lee S.E."/>
            <person name="Jeon J."/>
            <person name="Kim H."/>
            <person name="Choi G."/>
            <person name="Song H."/>
            <person name="Lee J."/>
            <person name="Lee S.-C."/>
            <person name="Kwon J.-K."/>
            <person name="Lee H.-Y."/>
            <person name="Koo N."/>
            <person name="Hong Y."/>
            <person name="Kim R.W."/>
            <person name="Kang W.-H."/>
            <person name="Huh J.H."/>
            <person name="Kang B.-C."/>
            <person name="Yang T.-J."/>
            <person name="Lee Y.-H."/>
            <person name="Bennetzen J.L."/>
            <person name="Choi D."/>
        </authorList>
    </citation>
    <scope>NUCLEOTIDE SEQUENCE [LARGE SCALE GENOMIC DNA]</scope>
    <source>
        <strain evidence="4">cv. PBC81</strain>
    </source>
</reference>
<dbReference type="PROSITE" id="PS50191">
    <property type="entry name" value="CRAL_TRIO"/>
    <property type="match status" value="1"/>
</dbReference>
<sequence length="283" mass="32315">MEGKIEPEAKELHDNNTNNSNGLHCETKLKQQEGKSATQEIQLLHCDDSISEQDKKKISNLRAVVEKQDPSSKEVDDFAIRRFLRARDLDVDKASAMLLKYLKWRRSFVPNGFISPCEIPNEIEHNKMFLQGVDKLGRPIAVVFGGRHKQNKLGGLDEFKRFVVLALDKLCSRTSPGREKFVVIGDLKGFGYSNSDARAYIGALSILQDCYPERLGKLIVVHVPYLFWTLWKILYPFIDNNTKKKISFVENKRLTETLLQDIDESQLPEIYGGKMPLVPIHEA</sequence>
<feature type="domain" description="CRAL-TRIO" evidence="2">
    <location>
        <begin position="116"/>
        <end position="279"/>
    </location>
</feature>
<dbReference type="SMART" id="SM01100">
    <property type="entry name" value="CRAL_TRIO_N"/>
    <property type="match status" value="1"/>
</dbReference>
<organism evidence="3 4">
    <name type="scientific">Capsicum baccatum</name>
    <name type="common">Peruvian pepper</name>
    <dbReference type="NCBI Taxonomy" id="33114"/>
    <lineage>
        <taxon>Eukaryota</taxon>
        <taxon>Viridiplantae</taxon>
        <taxon>Streptophyta</taxon>
        <taxon>Embryophyta</taxon>
        <taxon>Tracheophyta</taxon>
        <taxon>Spermatophyta</taxon>
        <taxon>Magnoliopsida</taxon>
        <taxon>eudicotyledons</taxon>
        <taxon>Gunneridae</taxon>
        <taxon>Pentapetalae</taxon>
        <taxon>asterids</taxon>
        <taxon>lamiids</taxon>
        <taxon>Solanales</taxon>
        <taxon>Solanaceae</taxon>
        <taxon>Solanoideae</taxon>
        <taxon>Capsiceae</taxon>
        <taxon>Capsicum</taxon>
    </lineage>
</organism>
<proteinExistence type="predicted"/>
<dbReference type="AlphaFoldDB" id="A0A2G2WQ30"/>
<feature type="region of interest" description="Disordered" evidence="1">
    <location>
        <begin position="1"/>
        <end position="37"/>
    </location>
</feature>
<dbReference type="EMBL" id="MLFT02000005">
    <property type="protein sequence ID" value="PHT47346.1"/>
    <property type="molecule type" value="Genomic_DNA"/>
</dbReference>
<dbReference type="CDD" id="cd00170">
    <property type="entry name" value="SEC14"/>
    <property type="match status" value="1"/>
</dbReference>
<reference evidence="3 4" key="1">
    <citation type="journal article" date="2017" name="Genome Biol.">
        <title>New reference genome sequences of hot pepper reveal the massive evolution of plant disease-resistance genes by retroduplication.</title>
        <authorList>
            <person name="Kim S."/>
            <person name="Park J."/>
            <person name="Yeom S.I."/>
            <person name="Kim Y.M."/>
            <person name="Seo E."/>
            <person name="Kim K.T."/>
            <person name="Kim M.S."/>
            <person name="Lee J.M."/>
            <person name="Cheong K."/>
            <person name="Shin H.S."/>
            <person name="Kim S.B."/>
            <person name="Han K."/>
            <person name="Lee J."/>
            <person name="Park M."/>
            <person name="Lee H.A."/>
            <person name="Lee H.Y."/>
            <person name="Lee Y."/>
            <person name="Oh S."/>
            <person name="Lee J.H."/>
            <person name="Choi E."/>
            <person name="Choi E."/>
            <person name="Lee S.E."/>
            <person name="Jeon J."/>
            <person name="Kim H."/>
            <person name="Choi G."/>
            <person name="Song H."/>
            <person name="Lee J."/>
            <person name="Lee S.C."/>
            <person name="Kwon J.K."/>
            <person name="Lee H.Y."/>
            <person name="Koo N."/>
            <person name="Hong Y."/>
            <person name="Kim R.W."/>
            <person name="Kang W.H."/>
            <person name="Huh J.H."/>
            <person name="Kang B.C."/>
            <person name="Yang T.J."/>
            <person name="Lee Y.H."/>
            <person name="Bennetzen J.L."/>
            <person name="Choi D."/>
        </authorList>
    </citation>
    <scope>NUCLEOTIDE SEQUENCE [LARGE SCALE GENOMIC DNA]</scope>
    <source>
        <strain evidence="4">cv. PBC81</strain>
    </source>
</reference>
<accession>A0A2G2WQ30</accession>
<keyword evidence="4" id="KW-1185">Reference proteome</keyword>
<dbReference type="Pfam" id="PF03765">
    <property type="entry name" value="CRAL_TRIO_N"/>
    <property type="match status" value="1"/>
</dbReference>
<dbReference type="SUPFAM" id="SSF46938">
    <property type="entry name" value="CRAL/TRIO N-terminal domain"/>
    <property type="match status" value="1"/>
</dbReference>
<evidence type="ECO:0000256" key="1">
    <source>
        <dbReference type="SAM" id="MobiDB-lite"/>
    </source>
</evidence>
<evidence type="ECO:0000259" key="2">
    <source>
        <dbReference type="PROSITE" id="PS50191"/>
    </source>
</evidence>
<feature type="compositionally biased region" description="Basic and acidic residues" evidence="1">
    <location>
        <begin position="1"/>
        <end position="14"/>
    </location>
</feature>
<dbReference type="Gene3D" id="3.40.525.10">
    <property type="entry name" value="CRAL-TRIO lipid binding domain"/>
    <property type="match status" value="1"/>
</dbReference>